<dbReference type="EMBL" id="CAJVPW010002366">
    <property type="protein sequence ID" value="CAG8504888.1"/>
    <property type="molecule type" value="Genomic_DNA"/>
</dbReference>
<reference evidence="1" key="1">
    <citation type="submission" date="2021-06" db="EMBL/GenBank/DDBJ databases">
        <authorList>
            <person name="Kallberg Y."/>
            <person name="Tangrot J."/>
            <person name="Rosling A."/>
        </authorList>
    </citation>
    <scope>NUCLEOTIDE SEQUENCE</scope>
    <source>
        <strain evidence="1">28 12/20/2015</strain>
    </source>
</reference>
<keyword evidence="2" id="KW-1185">Reference proteome</keyword>
<accession>A0ACA9L120</accession>
<protein>
    <submittedName>
        <fullName evidence="1">11823_t:CDS:1</fullName>
    </submittedName>
</protein>
<sequence>MAPFMWVLFCIITILVWELLKVIAKFLVRHSSESKDNVGTFENIDARFVCFSEFPKVSEVSDEITTSVLADSSKTPITSTPERQSLIRPSSYPFPPGINPWGRGRPKVQFRRPKKPLRVLSPAEQVARELRVPVEVIEIIPSNNPFTVYRLKKSKSCGSNIQSTLP</sequence>
<evidence type="ECO:0000313" key="1">
    <source>
        <dbReference type="EMBL" id="CAG8504888.1"/>
    </source>
</evidence>
<proteinExistence type="predicted"/>
<gene>
    <name evidence="1" type="ORF">SPELUC_LOCUS3190</name>
</gene>
<evidence type="ECO:0000313" key="2">
    <source>
        <dbReference type="Proteomes" id="UP000789366"/>
    </source>
</evidence>
<organism evidence="1 2">
    <name type="scientific">Cetraspora pellucida</name>
    <dbReference type="NCBI Taxonomy" id="1433469"/>
    <lineage>
        <taxon>Eukaryota</taxon>
        <taxon>Fungi</taxon>
        <taxon>Fungi incertae sedis</taxon>
        <taxon>Mucoromycota</taxon>
        <taxon>Glomeromycotina</taxon>
        <taxon>Glomeromycetes</taxon>
        <taxon>Diversisporales</taxon>
        <taxon>Gigasporaceae</taxon>
        <taxon>Cetraspora</taxon>
    </lineage>
</organism>
<comment type="caution">
    <text evidence="1">The sequence shown here is derived from an EMBL/GenBank/DDBJ whole genome shotgun (WGS) entry which is preliminary data.</text>
</comment>
<dbReference type="Proteomes" id="UP000789366">
    <property type="component" value="Unassembled WGS sequence"/>
</dbReference>
<name>A0ACA9L120_9GLOM</name>